<dbReference type="EMBL" id="JBIASD010000025">
    <property type="protein sequence ID" value="MFF3669865.1"/>
    <property type="molecule type" value="Genomic_DNA"/>
</dbReference>
<keyword evidence="4" id="KW-1185">Reference proteome</keyword>
<dbReference type="Proteomes" id="UP001602013">
    <property type="component" value="Unassembled WGS sequence"/>
</dbReference>
<accession>A0ABW6SXY0</accession>
<feature type="transmembrane region" description="Helical" evidence="2">
    <location>
        <begin position="12"/>
        <end position="30"/>
    </location>
</feature>
<keyword evidence="2" id="KW-1133">Transmembrane helix</keyword>
<evidence type="ECO:0000313" key="3">
    <source>
        <dbReference type="EMBL" id="MFF3669865.1"/>
    </source>
</evidence>
<evidence type="ECO:0000256" key="2">
    <source>
        <dbReference type="SAM" id="Phobius"/>
    </source>
</evidence>
<protein>
    <submittedName>
        <fullName evidence="3">Uncharacterized protein</fullName>
    </submittedName>
</protein>
<sequence>MLANLLPGIREIRAPLAAGYLWLAVVWLQWGIGLPHPGQAQGVLAEVYRMGEAAGPAPVGVAVSFVAYLVGALSVSLTTRALVIGEHDRFSRAFRREVANMIGDVARGEGVTRPGPSKELTDVVVNAARRDLALLPGRLLGKESEIYNAWDRVNGEAEFRAAVAPPLVCVGLVLQEVSVYLPIVLGFAGCALFLNAAGRRSQANLILIQAVRASRVDVVPPRLLVVEGEEELADRARREQHREQHRERPPERDYSKARPIDGQLLASLGYSVSATTEQEVPRERG</sequence>
<reference evidence="3 4" key="1">
    <citation type="submission" date="2024-10" db="EMBL/GenBank/DDBJ databases">
        <title>The Natural Products Discovery Center: Release of the First 8490 Sequenced Strains for Exploring Actinobacteria Biosynthetic Diversity.</title>
        <authorList>
            <person name="Kalkreuter E."/>
            <person name="Kautsar S.A."/>
            <person name="Yang D."/>
            <person name="Bader C.D."/>
            <person name="Teijaro C.N."/>
            <person name="Fluegel L."/>
            <person name="Davis C.M."/>
            <person name="Simpson J.R."/>
            <person name="Lauterbach L."/>
            <person name="Steele A.D."/>
            <person name="Gui C."/>
            <person name="Meng S."/>
            <person name="Li G."/>
            <person name="Viehrig K."/>
            <person name="Ye F."/>
            <person name="Su P."/>
            <person name="Kiefer A.F."/>
            <person name="Nichols A."/>
            <person name="Cepeda A.J."/>
            <person name="Yan W."/>
            <person name="Fan B."/>
            <person name="Jiang Y."/>
            <person name="Adhikari A."/>
            <person name="Zheng C.-J."/>
            <person name="Schuster L."/>
            <person name="Cowan T.M."/>
            <person name="Smanski M.J."/>
            <person name="Chevrette M.G."/>
            <person name="De Carvalho L.P.S."/>
            <person name="Shen B."/>
        </authorList>
    </citation>
    <scope>NUCLEOTIDE SEQUENCE [LARGE SCALE GENOMIC DNA]</scope>
    <source>
        <strain evidence="3 4">NPDC002173</strain>
    </source>
</reference>
<comment type="caution">
    <text evidence="3">The sequence shown here is derived from an EMBL/GenBank/DDBJ whole genome shotgun (WGS) entry which is preliminary data.</text>
</comment>
<dbReference type="RefSeq" id="WP_387416140.1">
    <property type="nucleotide sequence ID" value="NZ_JBIASD010000025.1"/>
</dbReference>
<name>A0ABW6SXY0_9ACTN</name>
<gene>
    <name evidence="3" type="ORF">ACFYXI_30185</name>
</gene>
<keyword evidence="2" id="KW-0812">Transmembrane</keyword>
<evidence type="ECO:0000256" key="1">
    <source>
        <dbReference type="SAM" id="MobiDB-lite"/>
    </source>
</evidence>
<feature type="transmembrane region" description="Helical" evidence="2">
    <location>
        <begin position="59"/>
        <end position="83"/>
    </location>
</feature>
<evidence type="ECO:0000313" key="4">
    <source>
        <dbReference type="Proteomes" id="UP001602013"/>
    </source>
</evidence>
<keyword evidence="2" id="KW-0472">Membrane</keyword>
<organism evidence="3 4">
    <name type="scientific">Microtetraspora malaysiensis</name>
    <dbReference type="NCBI Taxonomy" id="161358"/>
    <lineage>
        <taxon>Bacteria</taxon>
        <taxon>Bacillati</taxon>
        <taxon>Actinomycetota</taxon>
        <taxon>Actinomycetes</taxon>
        <taxon>Streptosporangiales</taxon>
        <taxon>Streptosporangiaceae</taxon>
        <taxon>Microtetraspora</taxon>
    </lineage>
</organism>
<feature type="region of interest" description="Disordered" evidence="1">
    <location>
        <begin position="235"/>
        <end position="285"/>
    </location>
</feature>
<feature type="compositionally biased region" description="Basic and acidic residues" evidence="1">
    <location>
        <begin position="235"/>
        <end position="259"/>
    </location>
</feature>
<proteinExistence type="predicted"/>